<accession>A0A914EGZ5</accession>
<evidence type="ECO:0000313" key="2">
    <source>
        <dbReference type="Proteomes" id="UP000887540"/>
    </source>
</evidence>
<dbReference type="InterPro" id="IPR014025">
    <property type="entry name" value="Glutaredoxin_subgr"/>
</dbReference>
<dbReference type="CDD" id="cd03419">
    <property type="entry name" value="GRX_GRXh_1_2_like"/>
    <property type="match status" value="1"/>
</dbReference>
<dbReference type="Gene3D" id="3.40.30.10">
    <property type="entry name" value="Glutaredoxin"/>
    <property type="match status" value="1"/>
</dbReference>
<organism evidence="2 3">
    <name type="scientific">Acrobeloides nanus</name>
    <dbReference type="NCBI Taxonomy" id="290746"/>
    <lineage>
        <taxon>Eukaryota</taxon>
        <taxon>Metazoa</taxon>
        <taxon>Ecdysozoa</taxon>
        <taxon>Nematoda</taxon>
        <taxon>Chromadorea</taxon>
        <taxon>Rhabditida</taxon>
        <taxon>Tylenchina</taxon>
        <taxon>Cephalobomorpha</taxon>
        <taxon>Cephaloboidea</taxon>
        <taxon>Cephalobidae</taxon>
        <taxon>Acrobeloides</taxon>
    </lineage>
</organism>
<dbReference type="InterPro" id="IPR002109">
    <property type="entry name" value="Glutaredoxin"/>
</dbReference>
<sequence length="141" mass="15780">MFYLKISAGLFGLLGIINLTYGLKCPKISPCISPEDKSLRKEIDIAVKNHTVTVFSRTTCPFSKRVKAILRDNYHIKDLFIVEIDLHENMCGMLDCLNAESGIHTVPQVFVSGKFLGNHDIIKKLFESGLLDEILIDAKAI</sequence>
<dbReference type="PANTHER" id="PTHR45694">
    <property type="entry name" value="GLUTAREDOXIN 2"/>
    <property type="match status" value="1"/>
</dbReference>
<dbReference type="GO" id="GO:0015038">
    <property type="term" value="F:glutathione disulfide oxidoreductase activity"/>
    <property type="evidence" value="ECO:0007669"/>
    <property type="project" value="TreeGrafter"/>
</dbReference>
<dbReference type="GO" id="GO:0005737">
    <property type="term" value="C:cytoplasm"/>
    <property type="evidence" value="ECO:0007669"/>
    <property type="project" value="TreeGrafter"/>
</dbReference>
<protein>
    <submittedName>
        <fullName evidence="3">Glutaredoxin domain-containing protein</fullName>
    </submittedName>
</protein>
<reference evidence="3" key="1">
    <citation type="submission" date="2022-11" db="UniProtKB">
        <authorList>
            <consortium name="WormBaseParasite"/>
        </authorList>
    </citation>
    <scope>IDENTIFICATION</scope>
</reference>
<evidence type="ECO:0000313" key="3">
    <source>
        <dbReference type="WBParaSite" id="ACRNAN_scaffold8289.g6713.t1"/>
    </source>
</evidence>
<dbReference type="PROSITE" id="PS51354">
    <property type="entry name" value="GLUTAREDOXIN_2"/>
    <property type="match status" value="1"/>
</dbReference>
<proteinExistence type="predicted"/>
<keyword evidence="2" id="KW-1185">Reference proteome</keyword>
<dbReference type="WBParaSite" id="ACRNAN_scaffold8289.g6713.t1">
    <property type="protein sequence ID" value="ACRNAN_scaffold8289.g6713.t1"/>
    <property type="gene ID" value="ACRNAN_scaffold8289.g6713"/>
</dbReference>
<dbReference type="PANTHER" id="PTHR45694:SF18">
    <property type="entry name" value="GLUTAREDOXIN-1-RELATED"/>
    <property type="match status" value="1"/>
</dbReference>
<name>A0A914EGZ5_9BILA</name>
<dbReference type="PRINTS" id="PR00160">
    <property type="entry name" value="GLUTAREDOXIN"/>
</dbReference>
<dbReference type="InterPro" id="IPR036249">
    <property type="entry name" value="Thioredoxin-like_sf"/>
</dbReference>
<feature type="domain" description="Glutaredoxin" evidence="1">
    <location>
        <begin position="52"/>
        <end position="115"/>
    </location>
</feature>
<dbReference type="Pfam" id="PF00462">
    <property type="entry name" value="Glutaredoxin"/>
    <property type="match status" value="1"/>
</dbReference>
<dbReference type="GO" id="GO:0034599">
    <property type="term" value="P:cellular response to oxidative stress"/>
    <property type="evidence" value="ECO:0007669"/>
    <property type="project" value="TreeGrafter"/>
</dbReference>
<dbReference type="AlphaFoldDB" id="A0A914EGZ5"/>
<evidence type="ECO:0000259" key="1">
    <source>
        <dbReference type="Pfam" id="PF00462"/>
    </source>
</evidence>
<dbReference type="Proteomes" id="UP000887540">
    <property type="component" value="Unplaced"/>
</dbReference>
<dbReference type="SUPFAM" id="SSF52833">
    <property type="entry name" value="Thioredoxin-like"/>
    <property type="match status" value="1"/>
</dbReference>